<dbReference type="PANTHER" id="PTHR12818">
    <property type="entry name" value="TRNA (ADENINE(37)-N6)-METHYLTRANSFERASE"/>
    <property type="match status" value="1"/>
</dbReference>
<evidence type="ECO:0000256" key="2">
    <source>
        <dbReference type="ARBA" id="ARBA00033753"/>
    </source>
</evidence>
<dbReference type="InterPro" id="IPR023370">
    <property type="entry name" value="TrmO-like_N"/>
</dbReference>
<gene>
    <name evidence="4" type="primary">tsaA</name>
    <name evidence="4" type="ORF">ACFOZ9_03390</name>
</gene>
<dbReference type="Gene3D" id="2.40.30.70">
    <property type="entry name" value="YaeB-like"/>
    <property type="match status" value="1"/>
</dbReference>
<dbReference type="Pfam" id="PF01980">
    <property type="entry name" value="TrmO_N"/>
    <property type="match status" value="1"/>
</dbReference>
<dbReference type="SUPFAM" id="SSF118196">
    <property type="entry name" value="YaeB-like"/>
    <property type="match status" value="1"/>
</dbReference>
<dbReference type="Proteomes" id="UP001595998">
    <property type="component" value="Unassembled WGS sequence"/>
</dbReference>
<dbReference type="InterPro" id="IPR036413">
    <property type="entry name" value="YaeB-like_sf"/>
</dbReference>
<proteinExistence type="inferred from homology"/>
<evidence type="ECO:0000313" key="4">
    <source>
        <dbReference type="EMBL" id="MFC4425242.1"/>
    </source>
</evidence>
<accession>A0ABV8XKY3</accession>
<dbReference type="EMBL" id="JBHSEH010000004">
    <property type="protein sequence ID" value="MFC4425242.1"/>
    <property type="molecule type" value="Genomic_DNA"/>
</dbReference>
<evidence type="ECO:0000259" key="3">
    <source>
        <dbReference type="PROSITE" id="PS51668"/>
    </source>
</evidence>
<feature type="domain" description="TsaA-like" evidence="3">
    <location>
        <begin position="20"/>
        <end position="150"/>
    </location>
</feature>
<dbReference type="PROSITE" id="PS51668">
    <property type="entry name" value="TSAA_2"/>
    <property type="match status" value="1"/>
</dbReference>
<comment type="caution">
    <text evidence="4">The sequence shown here is derived from an EMBL/GenBank/DDBJ whole genome shotgun (WGS) entry which is preliminary data.</text>
</comment>
<dbReference type="InterPro" id="IPR040372">
    <property type="entry name" value="YaeB-like"/>
</dbReference>
<evidence type="ECO:0000313" key="5">
    <source>
        <dbReference type="Proteomes" id="UP001595998"/>
    </source>
</evidence>
<dbReference type="NCBIfam" id="TIGR00104">
    <property type="entry name" value="tRNA_TsaA"/>
    <property type="match status" value="1"/>
</dbReference>
<organism evidence="4 5">
    <name type="scientific">Deinococcus navajonensis</name>
    <dbReference type="NCBI Taxonomy" id="309884"/>
    <lineage>
        <taxon>Bacteria</taxon>
        <taxon>Thermotogati</taxon>
        <taxon>Deinococcota</taxon>
        <taxon>Deinococci</taxon>
        <taxon>Deinococcales</taxon>
        <taxon>Deinococcaceae</taxon>
        <taxon>Deinococcus</taxon>
    </lineage>
</organism>
<keyword evidence="5" id="KW-1185">Reference proteome</keyword>
<sequence>MTDHAPGLASPPPTLETLSLNVLGTVRSPIQEGVDSDWGHVESTVELKPDFQDALQGLEAFSHVLIVFYMHESTFSNTDLIRHPQGRTDLPKVGIFAQRAKHRPNPIGITAVALLGIEGSRLRVRGLDAIDGTPVLDVKPYFPWFDRKDHAQTPEWCEEIMRKYF</sequence>
<dbReference type="InterPro" id="IPR036414">
    <property type="entry name" value="YaeB_N_sf"/>
</dbReference>
<dbReference type="PANTHER" id="PTHR12818:SF0">
    <property type="entry name" value="TRNA (ADENINE(37)-N6)-METHYLTRANSFERASE"/>
    <property type="match status" value="1"/>
</dbReference>
<comment type="similarity">
    <text evidence="2">Belongs to the tRNA methyltransferase O family.</text>
</comment>
<keyword evidence="1" id="KW-0949">S-adenosyl-L-methionine</keyword>
<reference evidence="5" key="1">
    <citation type="journal article" date="2019" name="Int. J. Syst. Evol. Microbiol.">
        <title>The Global Catalogue of Microorganisms (GCM) 10K type strain sequencing project: providing services to taxonomists for standard genome sequencing and annotation.</title>
        <authorList>
            <consortium name="The Broad Institute Genomics Platform"/>
            <consortium name="The Broad Institute Genome Sequencing Center for Infectious Disease"/>
            <person name="Wu L."/>
            <person name="Ma J."/>
        </authorList>
    </citation>
    <scope>NUCLEOTIDE SEQUENCE [LARGE SCALE GENOMIC DNA]</scope>
    <source>
        <strain evidence="5">CCUG 56029</strain>
    </source>
</reference>
<evidence type="ECO:0000256" key="1">
    <source>
        <dbReference type="ARBA" id="ARBA00022691"/>
    </source>
</evidence>
<dbReference type="CDD" id="cd09281">
    <property type="entry name" value="UPF0066"/>
    <property type="match status" value="1"/>
</dbReference>
<protein>
    <submittedName>
        <fullName evidence="4">tRNA (N6-threonylcarbamoyladenosine(37)-N6)-methyltransferase TrmO</fullName>
    </submittedName>
</protein>
<name>A0ABV8XKY3_9DEIO</name>
<dbReference type="RefSeq" id="WP_380036413.1">
    <property type="nucleotide sequence ID" value="NZ_JBHSEH010000004.1"/>
</dbReference>